<protein>
    <submittedName>
        <fullName evidence="2">Uncharacterized protein</fullName>
    </submittedName>
</protein>
<name>A0A6G1EMC3_9ORYZ</name>
<feature type="region of interest" description="Disordered" evidence="1">
    <location>
        <begin position="57"/>
        <end position="82"/>
    </location>
</feature>
<evidence type="ECO:0000256" key="1">
    <source>
        <dbReference type="SAM" id="MobiDB-lite"/>
    </source>
</evidence>
<sequence length="136" mass="14464">MKGSSPLIDFPSKSYWYPNQRRIRGGRRGVPVQHPWRGRGVLARRPSAAKARAAARFGEPAAAEEETAGSIEAEANPARPEPWYERGGALSGAFGCRRVFGGRVVLVPAAERTTTPLAAVAGGRRTPDCVGVGQLA</sequence>
<proteinExistence type="predicted"/>
<dbReference type="AlphaFoldDB" id="A0A6G1EMC3"/>
<dbReference type="Proteomes" id="UP000479710">
    <property type="component" value="Unassembled WGS sequence"/>
</dbReference>
<organism evidence="2 3">
    <name type="scientific">Oryza meyeriana var. granulata</name>
    <dbReference type="NCBI Taxonomy" id="110450"/>
    <lineage>
        <taxon>Eukaryota</taxon>
        <taxon>Viridiplantae</taxon>
        <taxon>Streptophyta</taxon>
        <taxon>Embryophyta</taxon>
        <taxon>Tracheophyta</taxon>
        <taxon>Spermatophyta</taxon>
        <taxon>Magnoliopsida</taxon>
        <taxon>Liliopsida</taxon>
        <taxon>Poales</taxon>
        <taxon>Poaceae</taxon>
        <taxon>BOP clade</taxon>
        <taxon>Oryzoideae</taxon>
        <taxon>Oryzeae</taxon>
        <taxon>Oryzinae</taxon>
        <taxon>Oryza</taxon>
        <taxon>Oryza meyeriana</taxon>
    </lineage>
</organism>
<dbReference type="EMBL" id="SPHZ02000003">
    <property type="protein sequence ID" value="KAF0925777.1"/>
    <property type="molecule type" value="Genomic_DNA"/>
</dbReference>
<gene>
    <name evidence="2" type="ORF">E2562_018436</name>
</gene>
<comment type="caution">
    <text evidence="2">The sequence shown here is derived from an EMBL/GenBank/DDBJ whole genome shotgun (WGS) entry which is preliminary data.</text>
</comment>
<accession>A0A6G1EMC3</accession>
<evidence type="ECO:0000313" key="2">
    <source>
        <dbReference type="EMBL" id="KAF0925777.1"/>
    </source>
</evidence>
<keyword evidence="3" id="KW-1185">Reference proteome</keyword>
<reference evidence="2 3" key="1">
    <citation type="submission" date="2019-11" db="EMBL/GenBank/DDBJ databases">
        <title>Whole genome sequence of Oryza granulata.</title>
        <authorList>
            <person name="Li W."/>
        </authorList>
    </citation>
    <scope>NUCLEOTIDE SEQUENCE [LARGE SCALE GENOMIC DNA]</scope>
    <source>
        <strain evidence="3">cv. Menghai</strain>
        <tissue evidence="2">Leaf</tissue>
    </source>
</reference>
<evidence type="ECO:0000313" key="3">
    <source>
        <dbReference type="Proteomes" id="UP000479710"/>
    </source>
</evidence>